<keyword evidence="1" id="KW-0597">Phosphoprotein</keyword>
<dbReference type="PANTHER" id="PTHR37299">
    <property type="entry name" value="TRANSCRIPTIONAL REGULATOR-RELATED"/>
    <property type="match status" value="1"/>
</dbReference>
<dbReference type="SMART" id="SM00448">
    <property type="entry name" value="REC"/>
    <property type="match status" value="1"/>
</dbReference>
<dbReference type="InterPro" id="IPR046947">
    <property type="entry name" value="LytR-like"/>
</dbReference>
<organism evidence="3 4">
    <name type="scientific">Thomasclavelia ramosa</name>
    <dbReference type="NCBI Taxonomy" id="1547"/>
    <lineage>
        <taxon>Bacteria</taxon>
        <taxon>Bacillati</taxon>
        <taxon>Bacillota</taxon>
        <taxon>Erysipelotrichia</taxon>
        <taxon>Erysipelotrichales</taxon>
        <taxon>Coprobacillaceae</taxon>
        <taxon>Thomasclavelia</taxon>
    </lineage>
</organism>
<dbReference type="Gene3D" id="2.40.50.1020">
    <property type="entry name" value="LytTr DNA-binding domain"/>
    <property type="match status" value="1"/>
</dbReference>
<name>A0A3E3EEM4_9FIRM</name>
<dbReference type="EMBL" id="QUSL01000006">
    <property type="protein sequence ID" value="RGD86345.1"/>
    <property type="molecule type" value="Genomic_DNA"/>
</dbReference>
<sequence>MYNIALVDDDQRILQIVQYKVKSIFNSVGIDPTITCFNNPQKLHMDTYYDVLFLDIDMPSLNGIELAQNYLQNHNDTTIIFITNKYDLVFNAFSVHPFDFVKKENLETGLIQPIKHLISKLNRDNRVISLQDKNGLTTIKCKKILYCESYGHICYIHTTDRVIKTNKYKLSNIESIINCEDFYMINQSYLVHWKYVINIENKSTTLEDGTVLPISKRRFKDSLASYKKYTFRNI</sequence>
<dbReference type="PANTHER" id="PTHR37299:SF1">
    <property type="entry name" value="STAGE 0 SPORULATION PROTEIN A HOMOLOG"/>
    <property type="match status" value="1"/>
</dbReference>
<proteinExistence type="predicted"/>
<dbReference type="InterPro" id="IPR007492">
    <property type="entry name" value="LytTR_DNA-bd_dom"/>
</dbReference>
<comment type="caution">
    <text evidence="3">The sequence shown here is derived from an EMBL/GenBank/DDBJ whole genome shotgun (WGS) entry which is preliminary data.</text>
</comment>
<dbReference type="SMART" id="SM00850">
    <property type="entry name" value="LytTR"/>
    <property type="match status" value="1"/>
</dbReference>
<dbReference type="Pfam" id="PF00072">
    <property type="entry name" value="Response_reg"/>
    <property type="match status" value="1"/>
</dbReference>
<dbReference type="InterPro" id="IPR001789">
    <property type="entry name" value="Sig_transdc_resp-reg_receiver"/>
</dbReference>
<dbReference type="SUPFAM" id="SSF52172">
    <property type="entry name" value="CheY-like"/>
    <property type="match status" value="1"/>
</dbReference>
<evidence type="ECO:0000256" key="1">
    <source>
        <dbReference type="PROSITE-ProRule" id="PRU00169"/>
    </source>
</evidence>
<dbReference type="Gene3D" id="3.40.50.2300">
    <property type="match status" value="1"/>
</dbReference>
<dbReference type="Proteomes" id="UP000261032">
    <property type="component" value="Unassembled WGS sequence"/>
</dbReference>
<dbReference type="CDD" id="cd00156">
    <property type="entry name" value="REC"/>
    <property type="match status" value="1"/>
</dbReference>
<dbReference type="Pfam" id="PF04397">
    <property type="entry name" value="LytTR"/>
    <property type="match status" value="1"/>
</dbReference>
<dbReference type="GO" id="GO:0000156">
    <property type="term" value="F:phosphorelay response regulator activity"/>
    <property type="evidence" value="ECO:0007669"/>
    <property type="project" value="InterPro"/>
</dbReference>
<dbReference type="AlphaFoldDB" id="A0A3E3EEM4"/>
<keyword evidence="3" id="KW-0238">DNA-binding</keyword>
<dbReference type="RefSeq" id="WP_029481239.1">
    <property type="nucleotide sequence ID" value="NZ_JAQOLN010000005.1"/>
</dbReference>
<evidence type="ECO:0000313" key="4">
    <source>
        <dbReference type="Proteomes" id="UP000261032"/>
    </source>
</evidence>
<dbReference type="GO" id="GO:0003677">
    <property type="term" value="F:DNA binding"/>
    <property type="evidence" value="ECO:0007669"/>
    <property type="project" value="UniProtKB-KW"/>
</dbReference>
<feature type="domain" description="Response regulatory" evidence="2">
    <location>
        <begin position="3"/>
        <end position="118"/>
    </location>
</feature>
<protein>
    <submittedName>
        <fullName evidence="3">DNA-binding response regulator</fullName>
    </submittedName>
</protein>
<evidence type="ECO:0000259" key="2">
    <source>
        <dbReference type="PROSITE" id="PS50110"/>
    </source>
</evidence>
<gene>
    <name evidence="3" type="ORF">DXB93_05655</name>
</gene>
<accession>A0A3E3EEM4</accession>
<dbReference type="InterPro" id="IPR011006">
    <property type="entry name" value="CheY-like_superfamily"/>
</dbReference>
<dbReference type="PROSITE" id="PS50110">
    <property type="entry name" value="RESPONSE_REGULATORY"/>
    <property type="match status" value="1"/>
</dbReference>
<evidence type="ECO:0000313" key="3">
    <source>
        <dbReference type="EMBL" id="RGD86345.1"/>
    </source>
</evidence>
<feature type="modified residue" description="4-aspartylphosphate" evidence="1">
    <location>
        <position position="55"/>
    </location>
</feature>
<reference evidence="3 4" key="1">
    <citation type="submission" date="2018-08" db="EMBL/GenBank/DDBJ databases">
        <title>A genome reference for cultivated species of the human gut microbiota.</title>
        <authorList>
            <person name="Zou Y."/>
            <person name="Xue W."/>
            <person name="Luo G."/>
        </authorList>
    </citation>
    <scope>NUCLEOTIDE SEQUENCE [LARGE SCALE GENOMIC DNA]</scope>
    <source>
        <strain evidence="3 4">OM06-4</strain>
    </source>
</reference>